<accession>A0A327JJY0</accession>
<dbReference type="Proteomes" id="UP000249299">
    <property type="component" value="Unassembled WGS sequence"/>
</dbReference>
<sequence length="101" mass="11283">MELDYRGHMPRGILVITGTKIEVPCVFKSEISEEQIKSLLKQRIWAFGDAIYDGEGQLPVRVEVASMKSINQTGTPSKWEGAMMPFEPSDWGAENGTIPKQ</sequence>
<name>A0A327JJY0_9HYPH</name>
<protein>
    <submittedName>
        <fullName evidence="2">Uncharacterized protein</fullName>
    </submittedName>
</protein>
<evidence type="ECO:0000256" key="1">
    <source>
        <dbReference type="SAM" id="MobiDB-lite"/>
    </source>
</evidence>
<comment type="caution">
    <text evidence="2">The sequence shown here is derived from an EMBL/GenBank/DDBJ whole genome shotgun (WGS) entry which is preliminary data.</text>
</comment>
<reference evidence="2 3" key="1">
    <citation type="submission" date="2017-07" db="EMBL/GenBank/DDBJ databases">
        <title>Draft Genome Sequences of Select Purple Nonsulfur Bacteria.</title>
        <authorList>
            <person name="Lasarre B."/>
            <person name="Mckinlay J.B."/>
        </authorList>
    </citation>
    <scope>NUCLEOTIDE SEQUENCE [LARGE SCALE GENOMIC DNA]</scope>
    <source>
        <strain evidence="2 3">DSM 11290</strain>
    </source>
</reference>
<organism evidence="2 3">
    <name type="scientific">Rhodobium orientis</name>
    <dbReference type="NCBI Taxonomy" id="34017"/>
    <lineage>
        <taxon>Bacteria</taxon>
        <taxon>Pseudomonadati</taxon>
        <taxon>Pseudomonadota</taxon>
        <taxon>Alphaproteobacteria</taxon>
        <taxon>Hyphomicrobiales</taxon>
        <taxon>Rhodobiaceae</taxon>
        <taxon>Rhodobium</taxon>
    </lineage>
</organism>
<proteinExistence type="predicted"/>
<dbReference type="AlphaFoldDB" id="A0A327JJY0"/>
<feature type="region of interest" description="Disordered" evidence="1">
    <location>
        <begin position="73"/>
        <end position="101"/>
    </location>
</feature>
<evidence type="ECO:0000313" key="2">
    <source>
        <dbReference type="EMBL" id="RAI25112.1"/>
    </source>
</evidence>
<keyword evidence="3" id="KW-1185">Reference proteome</keyword>
<dbReference type="EMBL" id="NPEV01000056">
    <property type="protein sequence ID" value="RAI25112.1"/>
    <property type="molecule type" value="Genomic_DNA"/>
</dbReference>
<gene>
    <name evidence="2" type="ORF">CH339_19765</name>
</gene>
<evidence type="ECO:0000313" key="3">
    <source>
        <dbReference type="Proteomes" id="UP000249299"/>
    </source>
</evidence>